<evidence type="ECO:0008006" key="4">
    <source>
        <dbReference type="Google" id="ProtNLM"/>
    </source>
</evidence>
<dbReference type="AlphaFoldDB" id="A0A1F6XE69"/>
<evidence type="ECO:0000256" key="1">
    <source>
        <dbReference type="SAM" id="Phobius"/>
    </source>
</evidence>
<sequence>MPRLEDLRIKKAWPEKVSEKAQEKIERPEPKPVETSFASVYESISEGTTKERPQYGLWMVALVSVAFLLFALSFLFTKAKVAVIPKVADVNLNETFSAIKNGNTEEDDSLPFDLVVLEGTESKTVPAGAEQDVTTPATGRAIIYNAYSAAPQPLAIETRLEGSNGKIYKTDTKLTVPGMKGDTPGSIEAGIYAAEPGPEYNSGPLDFKIFGFKGTPKYAKFYARGKGDLSGGFVGKSNIVASEDKEKAISELKIGLQSKLFKKATDQLPSGFILFKDASTLDIPEENIKTTTEAGVTTMSVKGTFSGILFEENKLTKKIAEAAVPKYDGSDVYIPNIQALNFSLSGTGILLSEMQSAVFSLSGSTKIVWRVDAGKLAEDMLGKKKKDFNQILSKYPGIASAQLVLRPFWKNSFPEKSKSIEITVNYPK</sequence>
<organism evidence="2 3">
    <name type="scientific">Candidatus Nomurabacteria bacterium RIFCSPLOWO2_01_FULL_46_18</name>
    <dbReference type="NCBI Taxonomy" id="1801783"/>
    <lineage>
        <taxon>Bacteria</taxon>
        <taxon>Candidatus Nomuraibacteriota</taxon>
    </lineage>
</organism>
<proteinExistence type="predicted"/>
<comment type="caution">
    <text evidence="2">The sequence shown here is derived from an EMBL/GenBank/DDBJ whole genome shotgun (WGS) entry which is preliminary data.</text>
</comment>
<name>A0A1F6XE69_9BACT</name>
<keyword evidence="1" id="KW-0472">Membrane</keyword>
<feature type="transmembrane region" description="Helical" evidence="1">
    <location>
        <begin position="55"/>
        <end position="76"/>
    </location>
</feature>
<protein>
    <recommendedName>
        <fullName evidence="4">Baseplate protein J-like domain-containing protein</fullName>
    </recommendedName>
</protein>
<dbReference type="EMBL" id="MFVH01000011">
    <property type="protein sequence ID" value="OGI92416.1"/>
    <property type="molecule type" value="Genomic_DNA"/>
</dbReference>
<gene>
    <name evidence="2" type="ORF">A2933_00445</name>
</gene>
<keyword evidence="1" id="KW-1133">Transmembrane helix</keyword>
<accession>A0A1F6XE69</accession>
<dbReference type="Proteomes" id="UP000179381">
    <property type="component" value="Unassembled WGS sequence"/>
</dbReference>
<keyword evidence="1" id="KW-0812">Transmembrane</keyword>
<evidence type="ECO:0000313" key="3">
    <source>
        <dbReference type="Proteomes" id="UP000179381"/>
    </source>
</evidence>
<reference evidence="2 3" key="1">
    <citation type="journal article" date="2016" name="Nat. Commun.">
        <title>Thousands of microbial genomes shed light on interconnected biogeochemical processes in an aquifer system.</title>
        <authorList>
            <person name="Anantharaman K."/>
            <person name="Brown C.T."/>
            <person name="Hug L.A."/>
            <person name="Sharon I."/>
            <person name="Castelle C.J."/>
            <person name="Probst A.J."/>
            <person name="Thomas B.C."/>
            <person name="Singh A."/>
            <person name="Wilkins M.J."/>
            <person name="Karaoz U."/>
            <person name="Brodie E.L."/>
            <person name="Williams K.H."/>
            <person name="Hubbard S.S."/>
            <person name="Banfield J.F."/>
        </authorList>
    </citation>
    <scope>NUCLEOTIDE SEQUENCE [LARGE SCALE GENOMIC DNA]</scope>
</reference>
<evidence type="ECO:0000313" key="2">
    <source>
        <dbReference type="EMBL" id="OGI92416.1"/>
    </source>
</evidence>